<dbReference type="InterPro" id="IPR043136">
    <property type="entry name" value="B30.2/SPRY_sf"/>
</dbReference>
<dbReference type="RefSeq" id="WP_097053084.1">
    <property type="nucleotide sequence ID" value="NZ_OBMM01000006.1"/>
</dbReference>
<dbReference type="PROSITE" id="PS50188">
    <property type="entry name" value="B302_SPRY"/>
    <property type="match status" value="1"/>
</dbReference>
<evidence type="ECO:0000313" key="3">
    <source>
        <dbReference type="Proteomes" id="UP000219068"/>
    </source>
</evidence>
<dbReference type="InterPro" id="IPR013320">
    <property type="entry name" value="ConA-like_dom_sf"/>
</dbReference>
<feature type="domain" description="B30.2/SPRY" evidence="1">
    <location>
        <begin position="239"/>
        <end position="424"/>
    </location>
</feature>
<accession>A0A285TV61</accession>
<proteinExistence type="predicted"/>
<protein>
    <submittedName>
        <fullName evidence="2">SPRY domain-containing protein</fullName>
    </submittedName>
</protein>
<reference evidence="2 3" key="1">
    <citation type="submission" date="2017-08" db="EMBL/GenBank/DDBJ databases">
        <authorList>
            <person name="de Groot N.N."/>
        </authorList>
    </citation>
    <scope>NUCLEOTIDE SEQUENCE [LARGE SCALE GENOMIC DNA]</scope>
    <source>
        <strain evidence="2 3">USBA 78</strain>
    </source>
</reference>
<evidence type="ECO:0000259" key="1">
    <source>
        <dbReference type="PROSITE" id="PS50188"/>
    </source>
</evidence>
<organism evidence="2 3">
    <name type="scientific">Thalassospira xiamenensis</name>
    <dbReference type="NCBI Taxonomy" id="220697"/>
    <lineage>
        <taxon>Bacteria</taxon>
        <taxon>Pseudomonadati</taxon>
        <taxon>Pseudomonadota</taxon>
        <taxon>Alphaproteobacteria</taxon>
        <taxon>Rhodospirillales</taxon>
        <taxon>Thalassospiraceae</taxon>
        <taxon>Thalassospira</taxon>
    </lineage>
</organism>
<dbReference type="SUPFAM" id="SSF49899">
    <property type="entry name" value="Concanavalin A-like lectins/glucanases"/>
    <property type="match status" value="1"/>
</dbReference>
<dbReference type="SMART" id="SM00449">
    <property type="entry name" value="SPRY"/>
    <property type="match status" value="1"/>
</dbReference>
<sequence length="749" mass="80186">MSILFDNPPPAIGCGDPGDPIDFGVFMDGNAHFSRNFASGGNRRKCTFHFSEKLVKTSGGTDRVLFNSPQPTSGTNGLSIRIETDRIIIIVDDGSNYWVGKSASLLRDFAGWYSATVTIDTDQPDPENRFILDLDGVRKSLETTAGSIPAQGSNLYLVSGEYSVGRRPTAGFTSKFLGYLARFIYVDGIALPSAAFRYTSLFGHPVSKRYTGAFGANGFHLDFADPMDLGKDVSDNGNHFAPNGLTVDNQVTDTPTHSFNTNDPNNTQSTVTLSNGNLTGTYTGTANVGASVGTMPIRSGRFYWEVRVNTLGGHENDIGVVPWRSVMISGNPYSYTSGIVGSGEVVYCKDGGISRNGTYTSGYGASFATGDVIGVLVDCEQDTINFSKNGVWQGEIALCAKPFLTTNTNYSGSVMTSNFGQRAFVHPIPAGAKTLNTANMPCPELLKPDDYFTVRLSSGGADITDLPWNPLVHKTLVVSKRRDTAASWRVSDTARGNNLAWRCDVGGLEIASSLAFTANGIDVGADTEYQGSRVDYFWRASPKSGFDIIEVNHVTGTPTVVPHLAGGLIDYAWLVPLNGGDVRVFHRALPSGQYLRLNGGSVAGTDANWFASTAVNLTIGASLPTGRYSLPVWRTVPQFSAFVAYGGNSSVDGAFCPLDFLPRMALIKTSQAPNPHYALDIDRAPGNPITNELQPGTNGVENTITIDAVDFVSNGLKQRSSTSENNTTPNTIIPVAAWAQTPGKFARAR</sequence>
<dbReference type="CDD" id="cd11709">
    <property type="entry name" value="SPRY"/>
    <property type="match status" value="1"/>
</dbReference>
<gene>
    <name evidence="2" type="ORF">SAMN05428964_106154</name>
</gene>
<dbReference type="Proteomes" id="UP000219068">
    <property type="component" value="Unassembled WGS sequence"/>
</dbReference>
<dbReference type="Pfam" id="PF00622">
    <property type="entry name" value="SPRY"/>
    <property type="match status" value="1"/>
</dbReference>
<evidence type="ECO:0000313" key="2">
    <source>
        <dbReference type="EMBL" id="SOC28226.1"/>
    </source>
</evidence>
<name>A0A285TV61_9PROT</name>
<dbReference type="InterPro" id="IPR001870">
    <property type="entry name" value="B30.2/SPRY"/>
</dbReference>
<dbReference type="EMBL" id="OBMM01000006">
    <property type="protein sequence ID" value="SOC28226.1"/>
    <property type="molecule type" value="Genomic_DNA"/>
</dbReference>
<dbReference type="InterPro" id="IPR003877">
    <property type="entry name" value="SPRY_dom"/>
</dbReference>
<dbReference type="InterPro" id="IPR055906">
    <property type="entry name" value="DUF7483"/>
</dbReference>
<dbReference type="AlphaFoldDB" id="A0A285TV61"/>
<dbReference type="Gene3D" id="2.60.120.920">
    <property type="match status" value="1"/>
</dbReference>
<dbReference type="Pfam" id="PF24299">
    <property type="entry name" value="DUF7483"/>
    <property type="match status" value="1"/>
</dbReference>